<dbReference type="Proteomes" id="UP001529510">
    <property type="component" value="Unassembled WGS sequence"/>
</dbReference>
<name>A0ABD0N939_CIRMR</name>
<gene>
    <name evidence="2" type="ORF">M9458_046670</name>
</gene>
<accession>A0ABD0N939</accession>
<keyword evidence="3" id="KW-1185">Reference proteome</keyword>
<feature type="region of interest" description="Disordered" evidence="1">
    <location>
        <begin position="1"/>
        <end position="52"/>
    </location>
</feature>
<feature type="non-terminal residue" evidence="2">
    <location>
        <position position="52"/>
    </location>
</feature>
<feature type="non-terminal residue" evidence="2">
    <location>
        <position position="1"/>
    </location>
</feature>
<protein>
    <submittedName>
        <fullName evidence="2">Uncharacterized protein</fullName>
    </submittedName>
</protein>
<proteinExistence type="predicted"/>
<organism evidence="2 3">
    <name type="scientific">Cirrhinus mrigala</name>
    <name type="common">Mrigala</name>
    <dbReference type="NCBI Taxonomy" id="683832"/>
    <lineage>
        <taxon>Eukaryota</taxon>
        <taxon>Metazoa</taxon>
        <taxon>Chordata</taxon>
        <taxon>Craniata</taxon>
        <taxon>Vertebrata</taxon>
        <taxon>Euteleostomi</taxon>
        <taxon>Actinopterygii</taxon>
        <taxon>Neopterygii</taxon>
        <taxon>Teleostei</taxon>
        <taxon>Ostariophysi</taxon>
        <taxon>Cypriniformes</taxon>
        <taxon>Cyprinidae</taxon>
        <taxon>Labeoninae</taxon>
        <taxon>Labeonini</taxon>
        <taxon>Cirrhinus</taxon>
    </lineage>
</organism>
<comment type="caution">
    <text evidence="2">The sequence shown here is derived from an EMBL/GenBank/DDBJ whole genome shotgun (WGS) entry which is preliminary data.</text>
</comment>
<evidence type="ECO:0000256" key="1">
    <source>
        <dbReference type="SAM" id="MobiDB-lite"/>
    </source>
</evidence>
<sequence length="52" mass="4872">GEGCVHPSAQRAGRCGEEEISSGAGERGAEGEATGSGGGQAGPASGDGEGQR</sequence>
<evidence type="ECO:0000313" key="2">
    <source>
        <dbReference type="EMBL" id="KAL0158594.1"/>
    </source>
</evidence>
<dbReference type="AlphaFoldDB" id="A0ABD0N939"/>
<feature type="compositionally biased region" description="Gly residues" evidence="1">
    <location>
        <begin position="34"/>
        <end position="52"/>
    </location>
</feature>
<dbReference type="EMBL" id="JAMKFB020000023">
    <property type="protein sequence ID" value="KAL0158594.1"/>
    <property type="molecule type" value="Genomic_DNA"/>
</dbReference>
<reference evidence="2 3" key="1">
    <citation type="submission" date="2024-05" db="EMBL/GenBank/DDBJ databases">
        <title>Genome sequencing and assembly of Indian major carp, Cirrhinus mrigala (Hamilton, 1822).</title>
        <authorList>
            <person name="Mohindra V."/>
            <person name="Chowdhury L.M."/>
            <person name="Lal K."/>
            <person name="Jena J.K."/>
        </authorList>
    </citation>
    <scope>NUCLEOTIDE SEQUENCE [LARGE SCALE GENOMIC DNA]</scope>
    <source>
        <strain evidence="2">CM1030</strain>
        <tissue evidence="2">Blood</tissue>
    </source>
</reference>
<evidence type="ECO:0000313" key="3">
    <source>
        <dbReference type="Proteomes" id="UP001529510"/>
    </source>
</evidence>